<evidence type="ECO:0000256" key="1">
    <source>
        <dbReference type="SAM" id="Coils"/>
    </source>
</evidence>
<proteinExistence type="predicted"/>
<dbReference type="AlphaFoldDB" id="A0A061AAX4"/>
<dbReference type="InParanoid" id="A0A061AAX4"/>
<evidence type="ECO:0000313" key="3">
    <source>
        <dbReference type="EMBL" id="CDR30549.1"/>
    </source>
</evidence>
<dbReference type="KEGG" id="aoc:Aocu_04760"/>
<dbReference type="STRING" id="35623.Aocu_04760"/>
<keyword evidence="2" id="KW-0472">Membrane</keyword>
<keyword evidence="2" id="KW-0812">Transmembrane</keyword>
<feature type="transmembrane region" description="Helical" evidence="2">
    <location>
        <begin position="171"/>
        <end position="195"/>
    </location>
</feature>
<evidence type="ECO:0000256" key="2">
    <source>
        <dbReference type="SAM" id="Phobius"/>
    </source>
</evidence>
<organism evidence="3 4">
    <name type="scientific">Acholeplasma oculi</name>
    <dbReference type="NCBI Taxonomy" id="35623"/>
    <lineage>
        <taxon>Bacteria</taxon>
        <taxon>Bacillati</taxon>
        <taxon>Mycoplasmatota</taxon>
        <taxon>Mollicutes</taxon>
        <taxon>Acholeplasmatales</taxon>
        <taxon>Acholeplasmataceae</taxon>
        <taxon>Acholeplasma</taxon>
    </lineage>
</organism>
<dbReference type="HOGENOM" id="CLU_1207689_0_0_14"/>
<dbReference type="Proteomes" id="UP000032434">
    <property type="component" value="Chromosome 1"/>
</dbReference>
<accession>A0A061AAX4</accession>
<keyword evidence="2" id="KW-1133">Transmembrane helix</keyword>
<dbReference type="RefSeq" id="WP_045749086.1">
    <property type="nucleotide sequence ID" value="NZ_FUZK01000003.1"/>
</dbReference>
<dbReference type="EMBL" id="LK028559">
    <property type="protein sequence ID" value="CDR30549.1"/>
    <property type="molecule type" value="Genomic_DNA"/>
</dbReference>
<protein>
    <submittedName>
        <fullName evidence="3">Peptidase S24/S26A/S26B</fullName>
    </submittedName>
</protein>
<gene>
    <name evidence="3" type="ORF">Aocu_04760</name>
</gene>
<evidence type="ECO:0000313" key="4">
    <source>
        <dbReference type="Proteomes" id="UP000032434"/>
    </source>
</evidence>
<reference evidence="4" key="1">
    <citation type="submission" date="2014-05" db="EMBL/GenBank/DDBJ databases">
        <authorList>
            <person name="Kube M."/>
        </authorList>
    </citation>
    <scope>NUCLEOTIDE SEQUENCE [LARGE SCALE GENOMIC DNA]</scope>
</reference>
<keyword evidence="4" id="KW-1185">Reference proteome</keyword>
<feature type="coiled-coil region" evidence="1">
    <location>
        <begin position="198"/>
        <end position="225"/>
    </location>
</feature>
<dbReference type="PATRIC" id="fig|35623.3.peg.477"/>
<keyword evidence="1" id="KW-0175">Coiled coil</keyword>
<sequence length="227" mass="25794">MTSKQKVFKYLGIVGNVLFYLLLLVLLLFSISNLSIQNERDLPNIFGKGFVSILSGSMDGENQDNFPTGSLVFIDILNNDQKDSLEPGQIVVFFDTVQKIHIIHRIKTIEGDLVVTQGDVNANTFGHYNGENINANMQLEINHKDQIIGKYTGHFTGVGTFIQEVRSPNGFLLWIVLPLLLLFGFEVVVFVRFLLQRNKSKLEAKHEAEKEKLRLEIQKEMEANQKK</sequence>
<feature type="transmembrane region" description="Helical" evidence="2">
    <location>
        <begin position="7"/>
        <end position="31"/>
    </location>
</feature>
<name>A0A061AAX4_9MOLU</name>